<accession>A0A1Y2ARM1</accession>
<proteinExistence type="predicted"/>
<feature type="region of interest" description="Disordered" evidence="1">
    <location>
        <begin position="373"/>
        <end position="416"/>
    </location>
</feature>
<evidence type="ECO:0000256" key="1">
    <source>
        <dbReference type="SAM" id="MobiDB-lite"/>
    </source>
</evidence>
<keyword evidence="3" id="KW-1185">Reference proteome</keyword>
<evidence type="ECO:0000313" key="3">
    <source>
        <dbReference type="Proteomes" id="UP000193920"/>
    </source>
</evidence>
<feature type="compositionally biased region" description="Pro residues" evidence="1">
    <location>
        <begin position="373"/>
        <end position="383"/>
    </location>
</feature>
<dbReference type="AlphaFoldDB" id="A0A1Y2ARM1"/>
<feature type="compositionally biased region" description="Low complexity" evidence="1">
    <location>
        <begin position="197"/>
        <end position="221"/>
    </location>
</feature>
<feature type="region of interest" description="Disordered" evidence="1">
    <location>
        <begin position="1"/>
        <end position="31"/>
    </location>
</feature>
<feature type="region of interest" description="Disordered" evidence="1">
    <location>
        <begin position="270"/>
        <end position="319"/>
    </location>
</feature>
<comment type="caution">
    <text evidence="2">The sequence shown here is derived from an EMBL/GenBank/DDBJ whole genome shotgun (WGS) entry which is preliminary data.</text>
</comment>
<feature type="compositionally biased region" description="Low complexity" evidence="1">
    <location>
        <begin position="270"/>
        <end position="317"/>
    </location>
</feature>
<evidence type="ECO:0000313" key="2">
    <source>
        <dbReference type="EMBL" id="ORY25126.1"/>
    </source>
</evidence>
<dbReference type="OrthoDB" id="10425482at2759"/>
<gene>
    <name evidence="2" type="ORF">LY90DRAFT_706389</name>
</gene>
<dbReference type="EMBL" id="MCOG01000215">
    <property type="protein sequence ID" value="ORY25126.1"/>
    <property type="molecule type" value="Genomic_DNA"/>
</dbReference>
<protein>
    <submittedName>
        <fullName evidence="2">Uncharacterized protein</fullName>
    </submittedName>
</protein>
<organism evidence="2 3">
    <name type="scientific">Neocallimastix californiae</name>
    <dbReference type="NCBI Taxonomy" id="1754190"/>
    <lineage>
        <taxon>Eukaryota</taxon>
        <taxon>Fungi</taxon>
        <taxon>Fungi incertae sedis</taxon>
        <taxon>Chytridiomycota</taxon>
        <taxon>Chytridiomycota incertae sedis</taxon>
        <taxon>Neocallimastigomycetes</taxon>
        <taxon>Neocallimastigales</taxon>
        <taxon>Neocallimastigaceae</taxon>
        <taxon>Neocallimastix</taxon>
    </lineage>
</organism>
<dbReference type="Proteomes" id="UP000193920">
    <property type="component" value="Unassembled WGS sequence"/>
</dbReference>
<sequence>MKKKTTDSTKKKGKKKKEVKEAPPWGDPDCKSLVYHPVTGKPLNPFPNLREQESIIPFFIEQVQQKRQELELKKKKEQAGVLNRNINISSFYAIKEEGEGKMGDINSTPKSIIDLHRFEWMKRESWIRCRLRQKAWSYNDMLLNVQCSWTLLRLKLEIKKHLFEGSLLPDNIIIYKNDLSLTDNNSEEDNENDNDNKNNNTLSNNDSNNNNNYGTNSTMMSNASYSQGLKAMNTNENNNRSLSTSPSFAINGMVKSNNGSIINTKSNNGSNIFNNDNNNNNNNSSSVTNNTNLTSKNSKPSSELENNNNDNSNDEPLFFSKNQECNEPLYKLFPRIYKLKSIGNMIPFEEGYTRCDDNEYPVLVIGQRPIPIYEPPAPSPPTPAITNEVKKKKKEEEGAETNSEEKNNVTETNKVTELFPGEYKYSNDPNDDEILEMKDENVEIYKEPSQILKNPDQYLYIFFDVNVPTVPI</sequence>
<feature type="compositionally biased region" description="Basic and acidic residues" evidence="1">
    <location>
        <begin position="1"/>
        <end position="10"/>
    </location>
</feature>
<reference evidence="2 3" key="1">
    <citation type="submission" date="2016-08" db="EMBL/GenBank/DDBJ databases">
        <title>A Parts List for Fungal Cellulosomes Revealed by Comparative Genomics.</title>
        <authorList>
            <consortium name="DOE Joint Genome Institute"/>
            <person name="Haitjema C.H."/>
            <person name="Gilmore S.P."/>
            <person name="Henske J.K."/>
            <person name="Solomon K.V."/>
            <person name="De Groot R."/>
            <person name="Kuo A."/>
            <person name="Mondo S.J."/>
            <person name="Salamov A.A."/>
            <person name="Labutti K."/>
            <person name="Zhao Z."/>
            <person name="Chiniquy J."/>
            <person name="Barry K."/>
            <person name="Brewer H.M."/>
            <person name="Purvine S.O."/>
            <person name="Wright A.T."/>
            <person name="Boxma B."/>
            <person name="Van Alen T."/>
            <person name="Hackstein J.H."/>
            <person name="Baker S.E."/>
            <person name="Grigoriev I.V."/>
            <person name="O'Malley M.A."/>
        </authorList>
    </citation>
    <scope>NUCLEOTIDE SEQUENCE [LARGE SCALE GENOMIC DNA]</scope>
    <source>
        <strain evidence="2 3">G1</strain>
    </source>
</reference>
<name>A0A1Y2ARM1_9FUNG</name>
<feature type="region of interest" description="Disordered" evidence="1">
    <location>
        <begin position="184"/>
        <end position="221"/>
    </location>
</feature>